<keyword evidence="4" id="KW-1185">Reference proteome</keyword>
<name>A0A9Q0FGX1_9ROSI</name>
<reference evidence="3" key="2">
    <citation type="journal article" date="2023" name="Plants (Basel)">
        <title>Annotation of the Turnera subulata (Passifloraceae) Draft Genome Reveals the S-Locus Evolved after the Divergence of Turneroideae from Passifloroideae in a Stepwise Manner.</title>
        <authorList>
            <person name="Henning P.M."/>
            <person name="Roalson E.H."/>
            <person name="Mir W."/>
            <person name="McCubbin A.G."/>
            <person name="Shore J.S."/>
        </authorList>
    </citation>
    <scope>NUCLEOTIDE SEQUENCE</scope>
    <source>
        <strain evidence="3">F60SS</strain>
    </source>
</reference>
<dbReference type="AlphaFoldDB" id="A0A9Q0FGX1"/>
<comment type="caution">
    <text evidence="3">The sequence shown here is derived from an EMBL/GenBank/DDBJ whole genome shotgun (WGS) entry which is preliminary data.</text>
</comment>
<dbReference type="GO" id="GO:0003676">
    <property type="term" value="F:nucleic acid binding"/>
    <property type="evidence" value="ECO:0007669"/>
    <property type="project" value="InterPro"/>
</dbReference>
<feature type="domain" description="C2H2-type" evidence="2">
    <location>
        <begin position="152"/>
        <end position="174"/>
    </location>
</feature>
<dbReference type="PANTHER" id="PTHR45762:SF3">
    <property type="entry name" value="ZINC-FINGER PROTEIN AT 72D, ISOFORM B"/>
    <property type="match status" value="1"/>
</dbReference>
<accession>A0A9Q0FGX1</accession>
<dbReference type="GO" id="GO:0008270">
    <property type="term" value="F:zinc ion binding"/>
    <property type="evidence" value="ECO:0007669"/>
    <property type="project" value="InterPro"/>
</dbReference>
<reference evidence="3" key="1">
    <citation type="submission" date="2022-02" db="EMBL/GenBank/DDBJ databases">
        <authorList>
            <person name="Henning P.M."/>
            <person name="McCubbin A.G."/>
            <person name="Shore J.S."/>
        </authorList>
    </citation>
    <scope>NUCLEOTIDE SEQUENCE</scope>
    <source>
        <strain evidence="3">F60SS</strain>
        <tissue evidence="3">Leaves</tissue>
    </source>
</reference>
<evidence type="ECO:0000259" key="2">
    <source>
        <dbReference type="PROSITE" id="PS00028"/>
    </source>
</evidence>
<gene>
    <name evidence="3" type="ORF">Tsubulata_014574</name>
</gene>
<dbReference type="SMART" id="SM00451">
    <property type="entry name" value="ZnF_U1"/>
    <property type="match status" value="4"/>
</dbReference>
<dbReference type="Gene3D" id="3.30.160.60">
    <property type="entry name" value="Classic Zinc Finger"/>
    <property type="match status" value="3"/>
</dbReference>
<dbReference type="InterPro" id="IPR013087">
    <property type="entry name" value="Znf_C2H2_type"/>
</dbReference>
<feature type="compositionally biased region" description="Low complexity" evidence="1">
    <location>
        <begin position="100"/>
        <end position="115"/>
    </location>
</feature>
<feature type="region of interest" description="Disordered" evidence="1">
    <location>
        <begin position="98"/>
        <end position="129"/>
    </location>
</feature>
<dbReference type="PANTHER" id="PTHR45762">
    <property type="entry name" value="ZINC FINGER RNA-BINDING PROTEIN"/>
    <property type="match status" value="1"/>
</dbReference>
<dbReference type="EMBL" id="JAKUCV010005423">
    <property type="protein sequence ID" value="KAJ4831258.1"/>
    <property type="molecule type" value="Genomic_DNA"/>
</dbReference>
<dbReference type="InterPro" id="IPR036236">
    <property type="entry name" value="Znf_C2H2_sf"/>
</dbReference>
<evidence type="ECO:0000313" key="3">
    <source>
        <dbReference type="EMBL" id="KAJ4831258.1"/>
    </source>
</evidence>
<evidence type="ECO:0000256" key="1">
    <source>
        <dbReference type="SAM" id="MobiDB-lite"/>
    </source>
</evidence>
<evidence type="ECO:0000313" key="4">
    <source>
        <dbReference type="Proteomes" id="UP001141552"/>
    </source>
</evidence>
<dbReference type="Proteomes" id="UP001141552">
    <property type="component" value="Unassembled WGS sequence"/>
</dbReference>
<dbReference type="Pfam" id="PF12874">
    <property type="entry name" value="zf-met"/>
    <property type="match status" value="3"/>
</dbReference>
<dbReference type="SMART" id="SM00355">
    <property type="entry name" value="ZnF_C2H2"/>
    <property type="match status" value="3"/>
</dbReference>
<dbReference type="InterPro" id="IPR003604">
    <property type="entry name" value="Matrin/U1-like-C_Znf_C2H2"/>
</dbReference>
<protein>
    <recommendedName>
        <fullName evidence="2">C2H2-type domain-containing protein</fullName>
    </recommendedName>
</protein>
<organism evidence="3 4">
    <name type="scientific">Turnera subulata</name>
    <dbReference type="NCBI Taxonomy" id="218843"/>
    <lineage>
        <taxon>Eukaryota</taxon>
        <taxon>Viridiplantae</taxon>
        <taxon>Streptophyta</taxon>
        <taxon>Embryophyta</taxon>
        <taxon>Tracheophyta</taxon>
        <taxon>Spermatophyta</taxon>
        <taxon>Magnoliopsida</taxon>
        <taxon>eudicotyledons</taxon>
        <taxon>Gunneridae</taxon>
        <taxon>Pentapetalae</taxon>
        <taxon>rosids</taxon>
        <taxon>fabids</taxon>
        <taxon>Malpighiales</taxon>
        <taxon>Passifloraceae</taxon>
        <taxon>Turnera</taxon>
    </lineage>
</organism>
<dbReference type="PROSITE" id="PS00028">
    <property type="entry name" value="ZINC_FINGER_C2H2_1"/>
    <property type="match status" value="1"/>
</dbReference>
<dbReference type="SUPFAM" id="SSF57667">
    <property type="entry name" value="beta-beta-alpha zinc fingers"/>
    <property type="match status" value="3"/>
</dbReference>
<dbReference type="OrthoDB" id="434647at2759"/>
<proteinExistence type="predicted"/>
<sequence>MGDATLEDIMPVELAVQRELAYRRKIAELQPSSGRANFWKNLMPLEVQEHSSSPGTNSTAGDVLSGIAVQEAPSSHCFVSSPLPRELERQQEFGFFKVQSSSNPSSSSNIIPNSSLTHGLSEMKRQGPTNSLDFFPSHQAHDLVPQMDNYFCKTCQVACSSKRNYRDHVKGRKHLSKLWELKMRSGRKECGKQYVYEAAPASQRRRCEVCNIWCMNDDLFKAHLSGRKHNTKLATSKAKRAGEETVKLPSRSWCEICGVDGTSEDIERHFSGQKHKAQLLRLERARNVGGGDMSNQQWCSVCDIWCTDKNALNMHFQGKRHILQLHELGKKNTTVG</sequence>